<keyword evidence="6" id="KW-0411">Iron-sulfur</keyword>
<keyword evidence="11" id="KW-1185">Reference proteome</keyword>
<dbReference type="EMBL" id="WTVM01000012">
    <property type="protein sequence ID" value="NMG01993.1"/>
    <property type="molecule type" value="Genomic_DNA"/>
</dbReference>
<dbReference type="PANTHER" id="PTHR37424">
    <property type="entry name" value="BACTERIOFERRITIN-ASSOCIATED FERREDOXIN"/>
    <property type="match status" value="1"/>
</dbReference>
<evidence type="ECO:0000256" key="3">
    <source>
        <dbReference type="ARBA" id="ARBA00022723"/>
    </source>
</evidence>
<evidence type="ECO:0000313" key="10">
    <source>
        <dbReference type="EMBL" id="NMG01993.1"/>
    </source>
</evidence>
<dbReference type="AlphaFoldDB" id="A0A972F624"/>
<name>A0A972F624_9RHOO</name>
<keyword evidence="4" id="KW-0249">Electron transport</keyword>
<protein>
    <recommendedName>
        <fullName evidence="7">Bacterioferritin-associated ferredoxin</fullName>
    </recommendedName>
</protein>
<evidence type="ECO:0000256" key="8">
    <source>
        <dbReference type="ARBA" id="ARBA00046332"/>
    </source>
</evidence>
<keyword evidence="5" id="KW-0408">Iron</keyword>
<keyword evidence="3" id="KW-0479">Metal-binding</keyword>
<evidence type="ECO:0000256" key="4">
    <source>
        <dbReference type="ARBA" id="ARBA00022982"/>
    </source>
</evidence>
<comment type="caution">
    <text evidence="10">The sequence shown here is derived from an EMBL/GenBank/DDBJ whole genome shotgun (WGS) entry which is preliminary data.</text>
</comment>
<evidence type="ECO:0000259" key="9">
    <source>
        <dbReference type="Pfam" id="PF04324"/>
    </source>
</evidence>
<dbReference type="RefSeq" id="WP_168986786.1">
    <property type="nucleotide sequence ID" value="NZ_CAWPHM010000033.1"/>
</dbReference>
<gene>
    <name evidence="10" type="ORF">GPA21_03270</name>
</gene>
<dbReference type="InterPro" id="IPR007419">
    <property type="entry name" value="BFD-like_2Fe2S-bd_dom"/>
</dbReference>
<organism evidence="10 11">
    <name type="scientific">Azoarcus taiwanensis</name>
    <dbReference type="NCBI Taxonomy" id="666964"/>
    <lineage>
        <taxon>Bacteria</taxon>
        <taxon>Pseudomonadati</taxon>
        <taxon>Pseudomonadota</taxon>
        <taxon>Betaproteobacteria</taxon>
        <taxon>Rhodocyclales</taxon>
        <taxon>Zoogloeaceae</taxon>
        <taxon>Azoarcus</taxon>
    </lineage>
</organism>
<feature type="domain" description="BFD-like [2Fe-2S]-binding" evidence="9">
    <location>
        <begin position="2"/>
        <end position="49"/>
    </location>
</feature>
<dbReference type="InterPro" id="IPR052371">
    <property type="entry name" value="BFD-associated_ferredoxin"/>
</dbReference>
<evidence type="ECO:0000256" key="2">
    <source>
        <dbReference type="ARBA" id="ARBA00022714"/>
    </source>
</evidence>
<dbReference type="Pfam" id="PF04324">
    <property type="entry name" value="Fer2_BFD"/>
    <property type="match status" value="1"/>
</dbReference>
<evidence type="ECO:0000256" key="6">
    <source>
        <dbReference type="ARBA" id="ARBA00023014"/>
    </source>
</evidence>
<keyword evidence="1" id="KW-0813">Transport</keyword>
<dbReference type="GO" id="GO:0051537">
    <property type="term" value="F:2 iron, 2 sulfur cluster binding"/>
    <property type="evidence" value="ECO:0007669"/>
    <property type="project" value="UniProtKB-KW"/>
</dbReference>
<dbReference type="InterPro" id="IPR041854">
    <property type="entry name" value="BFD-like_2Fe2S-bd_dom_sf"/>
</dbReference>
<evidence type="ECO:0000256" key="1">
    <source>
        <dbReference type="ARBA" id="ARBA00022448"/>
    </source>
</evidence>
<accession>A0A972F624</accession>
<dbReference type="Gene3D" id="1.10.10.1100">
    <property type="entry name" value="BFD-like [2Fe-2S]-binding domain"/>
    <property type="match status" value="1"/>
</dbReference>
<keyword evidence="2" id="KW-0001">2Fe-2S</keyword>
<sequence length="83" mass="8977">MYICVCNAVTERHIEHAVKQGARRMRDLRQNLGVTTECNRCATCAKQCLNSALERSDAAQDSLAVRALQALTGGAPGFEPQAS</sequence>
<evidence type="ECO:0000256" key="7">
    <source>
        <dbReference type="ARBA" id="ARBA00039386"/>
    </source>
</evidence>
<evidence type="ECO:0000313" key="11">
    <source>
        <dbReference type="Proteomes" id="UP000599523"/>
    </source>
</evidence>
<proteinExistence type="inferred from homology"/>
<dbReference type="GO" id="GO:0046872">
    <property type="term" value="F:metal ion binding"/>
    <property type="evidence" value="ECO:0007669"/>
    <property type="project" value="UniProtKB-KW"/>
</dbReference>
<reference evidence="10" key="1">
    <citation type="submission" date="2019-12" db="EMBL/GenBank/DDBJ databases">
        <title>Comparative genomics gives insights into the taxonomy of the Azoarcus-Aromatoleum group and reveals separate origins of nif in the plant-associated Azoarcus and non-plant-associated Aromatoleum sub-groups.</title>
        <authorList>
            <person name="Lafos M."/>
            <person name="Maluk M."/>
            <person name="Batista M."/>
            <person name="Junghare M."/>
            <person name="Carmona M."/>
            <person name="Faoro H."/>
            <person name="Cruz L.M."/>
            <person name="Battistoni F."/>
            <person name="De Souza E."/>
            <person name="Pedrosa F."/>
            <person name="Chen W.-M."/>
            <person name="Poole P.S."/>
            <person name="Dixon R.A."/>
            <person name="James E.K."/>
        </authorList>
    </citation>
    <scope>NUCLEOTIDE SEQUENCE</scope>
    <source>
        <strain evidence="10">NSC3</strain>
    </source>
</reference>
<evidence type="ECO:0000256" key="5">
    <source>
        <dbReference type="ARBA" id="ARBA00023004"/>
    </source>
</evidence>
<comment type="similarity">
    <text evidence="8">Belongs to the Bfd family.</text>
</comment>
<dbReference type="PANTHER" id="PTHR37424:SF1">
    <property type="entry name" value="BACTERIOFERRITIN-ASSOCIATED FERREDOXIN"/>
    <property type="match status" value="1"/>
</dbReference>
<dbReference type="Proteomes" id="UP000599523">
    <property type="component" value="Unassembled WGS sequence"/>
</dbReference>